<gene>
    <name evidence="1" type="ORF">JETT_1203</name>
</gene>
<accession>A0A533QPF8</accession>
<evidence type="ECO:0000313" key="2">
    <source>
        <dbReference type="Proteomes" id="UP000319783"/>
    </source>
</evidence>
<dbReference type="Proteomes" id="UP000319783">
    <property type="component" value="Unassembled WGS sequence"/>
</dbReference>
<reference evidence="1 2" key="1">
    <citation type="submission" date="2019-04" db="EMBL/GenBank/DDBJ databases">
        <title>Genome of a novel bacterium Candidatus Jettenia ecosi reconstructed from metagenome of an anammox bioreactor.</title>
        <authorList>
            <person name="Mardanov A.V."/>
            <person name="Beletsky A.V."/>
            <person name="Ravin N.V."/>
            <person name="Botchkova E.A."/>
            <person name="Litti Y.V."/>
            <person name="Nozhevnikova A.N."/>
        </authorList>
    </citation>
    <scope>NUCLEOTIDE SEQUENCE [LARGE SCALE GENOMIC DNA]</scope>
    <source>
        <strain evidence="1">J2</strain>
    </source>
</reference>
<name>A0A533QPF8_9BACT</name>
<proteinExistence type="predicted"/>
<dbReference type="EMBL" id="SULG01000019">
    <property type="protein sequence ID" value="TLD42460.1"/>
    <property type="molecule type" value="Genomic_DNA"/>
</dbReference>
<comment type="caution">
    <text evidence="1">The sequence shown here is derived from an EMBL/GenBank/DDBJ whole genome shotgun (WGS) entry which is preliminary data.</text>
</comment>
<protein>
    <submittedName>
        <fullName evidence="1">Uncharacterized protein</fullName>
    </submittedName>
</protein>
<dbReference type="AlphaFoldDB" id="A0A533QPF8"/>
<evidence type="ECO:0000313" key="1">
    <source>
        <dbReference type="EMBL" id="TLD42460.1"/>
    </source>
</evidence>
<sequence length="48" mass="6020">MNTDKYGFFSRREARLITYWVSYSNVKTKCRFIFEIMILQKYPMTQKW</sequence>
<organism evidence="1 2">
    <name type="scientific">Candidatus Jettenia ecosi</name>
    <dbReference type="NCBI Taxonomy" id="2494326"/>
    <lineage>
        <taxon>Bacteria</taxon>
        <taxon>Pseudomonadati</taxon>
        <taxon>Planctomycetota</taxon>
        <taxon>Candidatus Brocadiia</taxon>
        <taxon>Candidatus Brocadiales</taxon>
        <taxon>Candidatus Brocadiaceae</taxon>
        <taxon>Candidatus Jettenia</taxon>
    </lineage>
</organism>